<evidence type="ECO:0000313" key="3">
    <source>
        <dbReference type="Proteomes" id="UP000053328"/>
    </source>
</evidence>
<protein>
    <submittedName>
        <fullName evidence="2">Uncharacterized protein</fullName>
    </submittedName>
</protein>
<organism evidence="2 3">
    <name type="scientific">Exophiala spinifera</name>
    <dbReference type="NCBI Taxonomy" id="91928"/>
    <lineage>
        <taxon>Eukaryota</taxon>
        <taxon>Fungi</taxon>
        <taxon>Dikarya</taxon>
        <taxon>Ascomycota</taxon>
        <taxon>Pezizomycotina</taxon>
        <taxon>Eurotiomycetes</taxon>
        <taxon>Chaetothyriomycetidae</taxon>
        <taxon>Chaetothyriales</taxon>
        <taxon>Herpotrichiellaceae</taxon>
        <taxon>Exophiala</taxon>
    </lineage>
</organism>
<dbReference type="HOGENOM" id="CLU_1825304_0_0_1"/>
<keyword evidence="3" id="KW-1185">Reference proteome</keyword>
<sequence>MASSNNLPTTHANEVRQQSPLHWPIFDLMTPVHARYNPLPSTVIRSDGEYTSTGLENELNAMLESMALRPTHQHLQTWAAGLSQGWNAVSSSNDSGKTPMERFLGEGNSQGRDAFLEAPRAPGVHQGDGVKDKSPITKNHK</sequence>
<dbReference type="AlphaFoldDB" id="A0A0D2BYD3"/>
<feature type="region of interest" description="Disordered" evidence="1">
    <location>
        <begin position="88"/>
        <end position="141"/>
    </location>
</feature>
<name>A0A0D2BYD3_9EURO</name>
<dbReference type="Proteomes" id="UP000053328">
    <property type="component" value="Unassembled WGS sequence"/>
</dbReference>
<reference evidence="2 3" key="1">
    <citation type="submission" date="2015-01" db="EMBL/GenBank/DDBJ databases">
        <title>The Genome Sequence of Exophiala spinifera CBS89968.</title>
        <authorList>
            <consortium name="The Broad Institute Genomics Platform"/>
            <person name="Cuomo C."/>
            <person name="de Hoog S."/>
            <person name="Gorbushina A."/>
            <person name="Stielow B."/>
            <person name="Teixiera M."/>
            <person name="Abouelleil A."/>
            <person name="Chapman S.B."/>
            <person name="Priest M."/>
            <person name="Young S.K."/>
            <person name="Wortman J."/>
            <person name="Nusbaum C."/>
            <person name="Birren B."/>
        </authorList>
    </citation>
    <scope>NUCLEOTIDE SEQUENCE [LARGE SCALE GENOMIC DNA]</scope>
    <source>
        <strain evidence="2 3">CBS 89968</strain>
    </source>
</reference>
<dbReference type="GeneID" id="27333463"/>
<evidence type="ECO:0000256" key="1">
    <source>
        <dbReference type="SAM" id="MobiDB-lite"/>
    </source>
</evidence>
<gene>
    <name evidence="2" type="ORF">PV08_06380</name>
</gene>
<accession>A0A0D2BYD3</accession>
<dbReference type="VEuPathDB" id="FungiDB:PV08_06380"/>
<dbReference type="RefSeq" id="XP_016236545.1">
    <property type="nucleotide sequence ID" value="XM_016380718.1"/>
</dbReference>
<dbReference type="OrthoDB" id="10344881at2759"/>
<evidence type="ECO:0000313" key="2">
    <source>
        <dbReference type="EMBL" id="KIW16329.1"/>
    </source>
</evidence>
<dbReference type="EMBL" id="KN847495">
    <property type="protein sequence ID" value="KIW16329.1"/>
    <property type="molecule type" value="Genomic_DNA"/>
</dbReference>
<proteinExistence type="predicted"/>